<name>A0A544TUT1_9BACI</name>
<evidence type="ECO:0000313" key="2">
    <source>
        <dbReference type="Proteomes" id="UP000316626"/>
    </source>
</evidence>
<reference evidence="1 2" key="1">
    <citation type="submission" date="2019-06" db="EMBL/GenBank/DDBJ databases">
        <title>Psychrobacillus vulpis sp. nov., a new species isolated from feces of a red fox that inhabits in The Tablas de Daimiel Natural Park, Albacete, Spain.</title>
        <authorList>
            <person name="Rodriguez M."/>
            <person name="Reina J.C."/>
            <person name="Bejar V."/>
            <person name="Llamas I."/>
        </authorList>
    </citation>
    <scope>NUCLEOTIDE SEQUENCE [LARGE SCALE GENOMIC DNA]</scope>
    <source>
        <strain evidence="1 2">Z8</strain>
    </source>
</reference>
<gene>
    <name evidence="1" type="ORF">FG384_03010</name>
</gene>
<keyword evidence="2" id="KW-1185">Reference proteome</keyword>
<accession>A0A544TUT1</accession>
<comment type="caution">
    <text evidence="1">The sequence shown here is derived from an EMBL/GenBank/DDBJ whole genome shotgun (WGS) entry which is preliminary data.</text>
</comment>
<dbReference type="AlphaFoldDB" id="A0A544TUT1"/>
<dbReference type="OrthoDB" id="2968933at2"/>
<organism evidence="1 2">
    <name type="scientific">Psychrobacillus vulpis</name>
    <dbReference type="NCBI Taxonomy" id="2325572"/>
    <lineage>
        <taxon>Bacteria</taxon>
        <taxon>Bacillati</taxon>
        <taxon>Bacillota</taxon>
        <taxon>Bacilli</taxon>
        <taxon>Bacillales</taxon>
        <taxon>Bacillaceae</taxon>
        <taxon>Psychrobacillus</taxon>
    </lineage>
</organism>
<sequence>MIIVDKIQFYIPSLLDIVDYNTILKLEEVSIVGVKTSNIKYFIGYPTQEATHINQIVAEDFTIHDLQLDFRSKTLSFYLESKGTLPKSVILQKVFQTFAVRYSPKEVAFLLYSSGKNRPQKIKIR</sequence>
<evidence type="ECO:0000313" key="1">
    <source>
        <dbReference type="EMBL" id="TQR21193.1"/>
    </source>
</evidence>
<dbReference type="RefSeq" id="WP_142641084.1">
    <property type="nucleotide sequence ID" value="NZ_VDGI01000002.1"/>
</dbReference>
<dbReference type="Proteomes" id="UP000316626">
    <property type="component" value="Unassembled WGS sequence"/>
</dbReference>
<proteinExistence type="predicted"/>
<protein>
    <submittedName>
        <fullName evidence="1">Uncharacterized protein</fullName>
    </submittedName>
</protein>
<dbReference type="EMBL" id="VDGI01000002">
    <property type="protein sequence ID" value="TQR21193.1"/>
    <property type="molecule type" value="Genomic_DNA"/>
</dbReference>